<evidence type="ECO:0000256" key="1">
    <source>
        <dbReference type="ARBA" id="ARBA00004141"/>
    </source>
</evidence>
<dbReference type="GO" id="GO:0097638">
    <property type="term" value="P:L-arginine import across plasma membrane"/>
    <property type="evidence" value="ECO:0007669"/>
    <property type="project" value="TreeGrafter"/>
</dbReference>
<evidence type="ECO:0000256" key="4">
    <source>
        <dbReference type="ARBA" id="ARBA00023136"/>
    </source>
</evidence>
<feature type="transmembrane region" description="Helical" evidence="5">
    <location>
        <begin position="104"/>
        <end position="122"/>
    </location>
</feature>
<comment type="subcellular location">
    <subcellularLocation>
        <location evidence="1">Membrane</location>
        <topology evidence="1">Multi-pass membrane protein</topology>
    </subcellularLocation>
</comment>
<feature type="transmembrane region" description="Helical" evidence="5">
    <location>
        <begin position="201"/>
        <end position="222"/>
    </location>
</feature>
<protein>
    <recommendedName>
        <fullName evidence="6">Cationic amino acid transporter C-terminal domain-containing protein</fullName>
    </recommendedName>
</protein>
<gene>
    <name evidence="7" type="ORF">APHIGO_LOCUS8383</name>
</gene>
<dbReference type="Pfam" id="PF13906">
    <property type="entry name" value="AA_permease_C"/>
    <property type="match status" value="1"/>
</dbReference>
<accession>A0A9P0J7D2</accession>
<keyword evidence="4 5" id="KW-0472">Membrane</keyword>
<feature type="transmembrane region" description="Helical" evidence="5">
    <location>
        <begin position="172"/>
        <end position="189"/>
    </location>
</feature>
<reference evidence="7" key="2">
    <citation type="submission" date="2022-10" db="EMBL/GenBank/DDBJ databases">
        <authorList>
            <consortium name="ENA_rothamsted_submissions"/>
            <consortium name="culmorum"/>
            <person name="King R."/>
        </authorList>
    </citation>
    <scope>NUCLEOTIDE SEQUENCE</scope>
</reference>
<evidence type="ECO:0000256" key="5">
    <source>
        <dbReference type="SAM" id="Phobius"/>
    </source>
</evidence>
<organism evidence="7 8">
    <name type="scientific">Aphis gossypii</name>
    <name type="common">Cotton aphid</name>
    <dbReference type="NCBI Taxonomy" id="80765"/>
    <lineage>
        <taxon>Eukaryota</taxon>
        <taxon>Metazoa</taxon>
        <taxon>Ecdysozoa</taxon>
        <taxon>Arthropoda</taxon>
        <taxon>Hexapoda</taxon>
        <taxon>Insecta</taxon>
        <taxon>Pterygota</taxon>
        <taxon>Neoptera</taxon>
        <taxon>Paraneoptera</taxon>
        <taxon>Hemiptera</taxon>
        <taxon>Sternorrhyncha</taxon>
        <taxon>Aphidomorpha</taxon>
        <taxon>Aphidoidea</taxon>
        <taxon>Aphididae</taxon>
        <taxon>Aphidini</taxon>
        <taxon>Aphis</taxon>
        <taxon>Aphis</taxon>
    </lineage>
</organism>
<name>A0A9P0J7D2_APHGO</name>
<sequence>MAEFRNYKNYQSVLKTMLRRKKESDLCTEPTKNQLSRVLGLVDLVSLGVGSTLGLGAYVLAGEVAFKHTGPAVVLSFVFAAVASALSGLCYAEFASRVPKAGSAYAFSYVGIGEIVAFLIGWDLILEYSIGCASIARALSGHIDKPLGYPMRNYFRETFPMNVDFLAPYPDLFSFTSILLLTLLIAWGMRESSLLNKIFTIVNLLTVSTVVITGFFKIDFYNWNIPKADIPPNIEHGGEGGFLPYGWSGVFVGAATCFYGFVGFDAIATTGEEAKRPTRDIPLAIVISLSIITLSYCSVAIILTLMWPYYNQDPETPFLHIYQQLGWHTLEWIVTIGAVFALCTNMIGTLFPLPRILYSMASDGLLFHIFSKVDSKTKTPFWGTFICGAFAAILSSLFDLQQLMDMMSIGTLMAYSLVCICVLILRYTDDDSEECKIRDNGKFRVSLMRLLSSSFNLPKSQITTKNTGRTSVIIVMVYLVVSICFCSSISIAQKQGKFNTVTGTACIFFGVCLLVLCYSLSRQPQSSNRPTFHVPCVPFVPCLSVVLNIYLMTQLDTPTWIRFTVWLFFGLLIYLFYGLRYSVERLNQRRIVDETYMKQIRYEIQVY</sequence>
<dbReference type="PANTHER" id="PTHR43243">
    <property type="entry name" value="INNER MEMBRANE TRANSPORTER YGJI-RELATED"/>
    <property type="match status" value="1"/>
</dbReference>
<feature type="transmembrane region" description="Helical" evidence="5">
    <location>
        <begin position="532"/>
        <end position="553"/>
    </location>
</feature>
<dbReference type="InterPro" id="IPR029485">
    <property type="entry name" value="CAT_C"/>
</dbReference>
<proteinExistence type="predicted"/>
<keyword evidence="2 5" id="KW-0812">Transmembrane</keyword>
<dbReference type="GO" id="GO:0005886">
    <property type="term" value="C:plasma membrane"/>
    <property type="evidence" value="ECO:0007669"/>
    <property type="project" value="TreeGrafter"/>
</dbReference>
<evidence type="ECO:0000256" key="3">
    <source>
        <dbReference type="ARBA" id="ARBA00022989"/>
    </source>
</evidence>
<dbReference type="Proteomes" id="UP001154329">
    <property type="component" value="Chromosome 3"/>
</dbReference>
<feature type="transmembrane region" description="Helical" evidence="5">
    <location>
        <begin position="381"/>
        <end position="400"/>
    </location>
</feature>
<dbReference type="GO" id="GO:0015189">
    <property type="term" value="F:L-lysine transmembrane transporter activity"/>
    <property type="evidence" value="ECO:0007669"/>
    <property type="project" value="TreeGrafter"/>
</dbReference>
<dbReference type="InterPro" id="IPR002293">
    <property type="entry name" value="AA/rel_permease1"/>
</dbReference>
<feature type="transmembrane region" description="Helical" evidence="5">
    <location>
        <begin position="283"/>
        <end position="310"/>
    </location>
</feature>
<feature type="transmembrane region" description="Helical" evidence="5">
    <location>
        <begin position="38"/>
        <end position="60"/>
    </location>
</feature>
<dbReference type="GO" id="GO:0000064">
    <property type="term" value="F:L-ornithine transmembrane transporter activity"/>
    <property type="evidence" value="ECO:0007669"/>
    <property type="project" value="TreeGrafter"/>
</dbReference>
<feature type="domain" description="Cationic amino acid transporter C-terminal" evidence="6">
    <location>
        <begin position="532"/>
        <end position="582"/>
    </location>
</feature>
<dbReference type="PANTHER" id="PTHR43243:SF95">
    <property type="entry name" value="LD37241P"/>
    <property type="match status" value="1"/>
</dbReference>
<dbReference type="AlphaFoldDB" id="A0A9P0J7D2"/>
<feature type="transmembrane region" description="Helical" evidence="5">
    <location>
        <begin position="330"/>
        <end position="353"/>
    </location>
</feature>
<feature type="transmembrane region" description="Helical" evidence="5">
    <location>
        <begin position="559"/>
        <end position="579"/>
    </location>
</feature>
<evidence type="ECO:0000259" key="6">
    <source>
        <dbReference type="Pfam" id="PF13906"/>
    </source>
</evidence>
<evidence type="ECO:0000313" key="7">
    <source>
        <dbReference type="EMBL" id="CAH1731723.1"/>
    </source>
</evidence>
<feature type="transmembrane region" description="Helical" evidence="5">
    <location>
        <begin position="406"/>
        <end position="428"/>
    </location>
</feature>
<dbReference type="FunFam" id="1.20.1740.10:FF:000010">
    <property type="entry name" value="probable cationic amino acid transporter"/>
    <property type="match status" value="1"/>
</dbReference>
<dbReference type="OrthoDB" id="3900342at2759"/>
<dbReference type="GO" id="GO:0061459">
    <property type="term" value="F:L-arginine transmembrane transporter activity"/>
    <property type="evidence" value="ECO:0007669"/>
    <property type="project" value="TreeGrafter"/>
</dbReference>
<evidence type="ECO:0000313" key="8">
    <source>
        <dbReference type="Proteomes" id="UP001154329"/>
    </source>
</evidence>
<reference evidence="7" key="1">
    <citation type="submission" date="2022-02" db="EMBL/GenBank/DDBJ databases">
        <authorList>
            <person name="King R."/>
        </authorList>
    </citation>
    <scope>NUCLEOTIDE SEQUENCE</scope>
</reference>
<dbReference type="Pfam" id="PF13520">
    <property type="entry name" value="AA_permease_2"/>
    <property type="match status" value="1"/>
</dbReference>
<feature type="transmembrane region" description="Helical" evidence="5">
    <location>
        <begin position="472"/>
        <end position="492"/>
    </location>
</feature>
<feature type="transmembrane region" description="Helical" evidence="5">
    <location>
        <begin position="498"/>
        <end position="520"/>
    </location>
</feature>
<keyword evidence="3 5" id="KW-1133">Transmembrane helix</keyword>
<feature type="transmembrane region" description="Helical" evidence="5">
    <location>
        <begin position="242"/>
        <end position="262"/>
    </location>
</feature>
<dbReference type="EMBL" id="OU899036">
    <property type="protein sequence ID" value="CAH1731723.1"/>
    <property type="molecule type" value="Genomic_DNA"/>
</dbReference>
<evidence type="ECO:0000256" key="2">
    <source>
        <dbReference type="ARBA" id="ARBA00022692"/>
    </source>
</evidence>
<dbReference type="Gene3D" id="1.20.1740.10">
    <property type="entry name" value="Amino acid/polyamine transporter I"/>
    <property type="match status" value="1"/>
</dbReference>
<dbReference type="PIRSF" id="PIRSF006060">
    <property type="entry name" value="AA_transporter"/>
    <property type="match status" value="1"/>
</dbReference>
<keyword evidence="8" id="KW-1185">Reference proteome</keyword>
<feature type="transmembrane region" description="Helical" evidence="5">
    <location>
        <begin position="72"/>
        <end position="92"/>
    </location>
</feature>